<protein>
    <submittedName>
        <fullName evidence="1">Uncharacterized protein</fullName>
    </submittedName>
</protein>
<dbReference type="Proteomes" id="UP000242414">
    <property type="component" value="Unassembled WGS sequence"/>
</dbReference>
<name>A0A1X0QM07_RHIZD</name>
<evidence type="ECO:0000313" key="1">
    <source>
        <dbReference type="EMBL" id="ORE00786.1"/>
    </source>
</evidence>
<sequence length="74" mass="8419">MPSSTIRRFKRSLSHSGILSTTWANFLQQLPTSITFWRDGTSPQPLIYLGYPVYTSVAQRNSFVDQLLLKVQTA</sequence>
<dbReference type="VEuPathDB" id="FungiDB:BCV72DRAFT_237398"/>
<organism evidence="1">
    <name type="scientific">Rhizopus microsporus var. microsporus</name>
    <dbReference type="NCBI Taxonomy" id="86635"/>
    <lineage>
        <taxon>Eukaryota</taxon>
        <taxon>Fungi</taxon>
        <taxon>Fungi incertae sedis</taxon>
        <taxon>Mucoromycota</taxon>
        <taxon>Mucoromycotina</taxon>
        <taxon>Mucoromycetes</taxon>
        <taxon>Mucorales</taxon>
        <taxon>Mucorineae</taxon>
        <taxon>Rhizopodaceae</taxon>
        <taxon>Rhizopus</taxon>
    </lineage>
</organism>
<proteinExistence type="predicted"/>
<accession>A0A1X0QM07</accession>
<reference evidence="1" key="1">
    <citation type="journal article" date="2016" name="Proc. Natl. Acad. Sci. U.S.A.">
        <title>Lipid metabolic changes in an early divergent fungus govern the establishment of a mutualistic symbiosis with endobacteria.</title>
        <authorList>
            <person name="Lastovetsky O.A."/>
            <person name="Gaspar M.L."/>
            <person name="Mondo S.J."/>
            <person name="LaButti K.M."/>
            <person name="Sandor L."/>
            <person name="Grigoriev I.V."/>
            <person name="Henry S.A."/>
            <person name="Pawlowska T.E."/>
        </authorList>
    </citation>
    <scope>NUCLEOTIDE SEQUENCE [LARGE SCALE GENOMIC DNA]</scope>
    <source>
        <strain evidence="1">ATCC 52814</strain>
    </source>
</reference>
<gene>
    <name evidence="1" type="ORF">BCV72DRAFT_237398</name>
</gene>
<dbReference type="OrthoDB" id="2426083at2759"/>
<dbReference type="EMBL" id="KV922284">
    <property type="protein sequence ID" value="ORE00786.1"/>
    <property type="molecule type" value="Genomic_DNA"/>
</dbReference>
<dbReference type="AlphaFoldDB" id="A0A1X0QM07"/>